<evidence type="ECO:0000256" key="1">
    <source>
        <dbReference type="ARBA" id="ARBA00022741"/>
    </source>
</evidence>
<name>A0A7V4U393_CALAY</name>
<keyword evidence="2" id="KW-0067">ATP-binding</keyword>
<evidence type="ECO:0000313" key="4">
    <source>
        <dbReference type="EMBL" id="HGY56863.1"/>
    </source>
</evidence>
<keyword evidence="1" id="KW-0547">Nucleotide-binding</keyword>
<dbReference type="EMBL" id="DRQG01000134">
    <property type="protein sequence ID" value="HGY56863.1"/>
    <property type="molecule type" value="Genomic_DNA"/>
</dbReference>
<sequence length="384" mass="43705">MLPPLKAVMIAAEWMWRLRPGMNRLRIFTCPQIRFHPNKIRGKSKQHFHLFQNGMDSKNKSMIIPVAGGKGGTGKSFFTANLGIALTRLGYNVLVIDLDLGGSNLHSYLGVPNRFPGIGDYIKARSARFEELIIPTGIENLNFIPGDGQTPFMANIAYAQKLKLIRSIQKMQADYILLDLGAGSGYNTLDFFAVTRRGLMITTPDFPAIMNSMVFFKNFVLRRIERTVRRNLQAKEYLQSVFKLPMGEENIQVGKIFDDLAEISTELADKAKKECSRYQPLMIYNMVEQPDDMKAVSKIDSNLKNRLQLEVNHIGFIPYAKEAMASVRRREVFFPHYEKSPAARLIMLIAKRIVQIGQAHVENSTEIVLQDAKKYFRLNPDITR</sequence>
<accession>A0A7V4U393</accession>
<dbReference type="GO" id="GO:0009898">
    <property type="term" value="C:cytoplasmic side of plasma membrane"/>
    <property type="evidence" value="ECO:0007669"/>
    <property type="project" value="TreeGrafter"/>
</dbReference>
<reference evidence="4" key="1">
    <citation type="journal article" date="2020" name="mSystems">
        <title>Genome- and Community-Level Interaction Insights into Carbon Utilization and Element Cycling Functions of Hydrothermarchaeota in Hydrothermal Sediment.</title>
        <authorList>
            <person name="Zhou Z."/>
            <person name="Liu Y."/>
            <person name="Xu W."/>
            <person name="Pan J."/>
            <person name="Luo Z.H."/>
            <person name="Li M."/>
        </authorList>
    </citation>
    <scope>NUCLEOTIDE SEQUENCE [LARGE SCALE GENOMIC DNA]</scope>
    <source>
        <strain evidence="4">HyVt-577</strain>
    </source>
</reference>
<dbReference type="GO" id="GO:0005829">
    <property type="term" value="C:cytosol"/>
    <property type="evidence" value="ECO:0007669"/>
    <property type="project" value="TreeGrafter"/>
</dbReference>
<dbReference type="InterPro" id="IPR027417">
    <property type="entry name" value="P-loop_NTPase"/>
</dbReference>
<feature type="domain" description="CobQ/CobB/MinD/ParA nucleotide binding" evidence="3">
    <location>
        <begin position="66"/>
        <end position="322"/>
    </location>
</feature>
<dbReference type="Proteomes" id="UP000885779">
    <property type="component" value="Unassembled WGS sequence"/>
</dbReference>
<organism evidence="4">
    <name type="scientific">Caldithrix abyssi</name>
    <dbReference type="NCBI Taxonomy" id="187145"/>
    <lineage>
        <taxon>Bacteria</taxon>
        <taxon>Pseudomonadati</taxon>
        <taxon>Calditrichota</taxon>
        <taxon>Calditrichia</taxon>
        <taxon>Calditrichales</taxon>
        <taxon>Calditrichaceae</taxon>
        <taxon>Caldithrix</taxon>
    </lineage>
</organism>
<dbReference type="GO" id="GO:0051782">
    <property type="term" value="P:negative regulation of cell division"/>
    <property type="evidence" value="ECO:0007669"/>
    <property type="project" value="TreeGrafter"/>
</dbReference>
<dbReference type="InterPro" id="IPR050625">
    <property type="entry name" value="ParA/MinD_ATPase"/>
</dbReference>
<dbReference type="PANTHER" id="PTHR43384">
    <property type="entry name" value="SEPTUM SITE-DETERMINING PROTEIN MIND HOMOLOG, CHLOROPLASTIC-RELATED"/>
    <property type="match status" value="1"/>
</dbReference>
<dbReference type="GO" id="GO:0005524">
    <property type="term" value="F:ATP binding"/>
    <property type="evidence" value="ECO:0007669"/>
    <property type="project" value="UniProtKB-KW"/>
</dbReference>
<gene>
    <name evidence="4" type="ORF">ENK44_14240</name>
</gene>
<dbReference type="InterPro" id="IPR002586">
    <property type="entry name" value="CobQ/CobB/MinD/ParA_Nub-bd_dom"/>
</dbReference>
<dbReference type="PANTHER" id="PTHR43384:SF4">
    <property type="entry name" value="CELLULOSE BIOSYNTHESIS PROTEIN BCSQ-RELATED"/>
    <property type="match status" value="1"/>
</dbReference>
<dbReference type="Pfam" id="PF01656">
    <property type="entry name" value="CbiA"/>
    <property type="match status" value="1"/>
</dbReference>
<dbReference type="SUPFAM" id="SSF52540">
    <property type="entry name" value="P-loop containing nucleoside triphosphate hydrolases"/>
    <property type="match status" value="1"/>
</dbReference>
<evidence type="ECO:0000259" key="3">
    <source>
        <dbReference type="Pfam" id="PF01656"/>
    </source>
</evidence>
<protein>
    <submittedName>
        <fullName evidence="4">MinD/ParA family protein</fullName>
    </submittedName>
</protein>
<dbReference type="AlphaFoldDB" id="A0A7V4U393"/>
<evidence type="ECO:0000256" key="2">
    <source>
        <dbReference type="ARBA" id="ARBA00022840"/>
    </source>
</evidence>
<dbReference type="GO" id="GO:0016887">
    <property type="term" value="F:ATP hydrolysis activity"/>
    <property type="evidence" value="ECO:0007669"/>
    <property type="project" value="TreeGrafter"/>
</dbReference>
<comment type="caution">
    <text evidence="4">The sequence shown here is derived from an EMBL/GenBank/DDBJ whole genome shotgun (WGS) entry which is preliminary data.</text>
</comment>
<dbReference type="Gene3D" id="3.40.50.300">
    <property type="entry name" value="P-loop containing nucleotide triphosphate hydrolases"/>
    <property type="match status" value="1"/>
</dbReference>
<proteinExistence type="predicted"/>